<gene>
    <name evidence="1" type="ORF">NDU88_000718</name>
</gene>
<dbReference type="EMBL" id="JANPWB010000015">
    <property type="protein sequence ID" value="KAJ1087551.1"/>
    <property type="molecule type" value="Genomic_DNA"/>
</dbReference>
<keyword evidence="2" id="KW-1185">Reference proteome</keyword>
<protein>
    <submittedName>
        <fullName evidence="1">Uncharacterized protein</fullName>
    </submittedName>
</protein>
<evidence type="ECO:0000313" key="1">
    <source>
        <dbReference type="EMBL" id="KAJ1087551.1"/>
    </source>
</evidence>
<name>A0AAV7L7G3_PLEWA</name>
<reference evidence="1" key="1">
    <citation type="journal article" date="2022" name="bioRxiv">
        <title>Sequencing and chromosome-scale assembly of the giantPleurodeles waltlgenome.</title>
        <authorList>
            <person name="Brown T."/>
            <person name="Elewa A."/>
            <person name="Iarovenko S."/>
            <person name="Subramanian E."/>
            <person name="Araus A.J."/>
            <person name="Petzold A."/>
            <person name="Susuki M."/>
            <person name="Suzuki K.-i.T."/>
            <person name="Hayashi T."/>
            <person name="Toyoda A."/>
            <person name="Oliveira C."/>
            <person name="Osipova E."/>
            <person name="Leigh N.D."/>
            <person name="Simon A."/>
            <person name="Yun M.H."/>
        </authorList>
    </citation>
    <scope>NUCLEOTIDE SEQUENCE</scope>
    <source>
        <strain evidence="1">20211129_DDA</strain>
        <tissue evidence="1">Liver</tissue>
    </source>
</reference>
<proteinExistence type="predicted"/>
<accession>A0AAV7L7G3</accession>
<comment type="caution">
    <text evidence="1">The sequence shown here is derived from an EMBL/GenBank/DDBJ whole genome shotgun (WGS) entry which is preliminary data.</text>
</comment>
<evidence type="ECO:0000313" key="2">
    <source>
        <dbReference type="Proteomes" id="UP001066276"/>
    </source>
</evidence>
<dbReference type="Proteomes" id="UP001066276">
    <property type="component" value="Chromosome 11"/>
</dbReference>
<sequence>MRRQPRRVQSITRRPLWATLKGERFNCPVAPRLELPLSIPTQLRGLRYHLSRRQAQLQGRCGLPVRQAYEVVCYRETANPPIQAQVYQ</sequence>
<organism evidence="1 2">
    <name type="scientific">Pleurodeles waltl</name>
    <name type="common">Iberian ribbed newt</name>
    <dbReference type="NCBI Taxonomy" id="8319"/>
    <lineage>
        <taxon>Eukaryota</taxon>
        <taxon>Metazoa</taxon>
        <taxon>Chordata</taxon>
        <taxon>Craniata</taxon>
        <taxon>Vertebrata</taxon>
        <taxon>Euteleostomi</taxon>
        <taxon>Amphibia</taxon>
        <taxon>Batrachia</taxon>
        <taxon>Caudata</taxon>
        <taxon>Salamandroidea</taxon>
        <taxon>Salamandridae</taxon>
        <taxon>Pleurodelinae</taxon>
        <taxon>Pleurodeles</taxon>
    </lineage>
</organism>
<dbReference type="AlphaFoldDB" id="A0AAV7L7G3"/>